<dbReference type="Proteomes" id="UP000814033">
    <property type="component" value="Unassembled WGS sequence"/>
</dbReference>
<dbReference type="EMBL" id="MU276139">
    <property type="protein sequence ID" value="KAI0041176.1"/>
    <property type="molecule type" value="Genomic_DNA"/>
</dbReference>
<evidence type="ECO:0000313" key="1">
    <source>
        <dbReference type="EMBL" id="KAI0041176.1"/>
    </source>
</evidence>
<proteinExistence type="predicted"/>
<keyword evidence="2" id="KW-1185">Reference proteome</keyword>
<evidence type="ECO:0000313" key="2">
    <source>
        <dbReference type="Proteomes" id="UP000814033"/>
    </source>
</evidence>
<protein>
    <submittedName>
        <fullName evidence="1">Uncharacterized protein</fullName>
    </submittedName>
</protein>
<reference evidence="1" key="1">
    <citation type="submission" date="2021-02" db="EMBL/GenBank/DDBJ databases">
        <authorList>
            <consortium name="DOE Joint Genome Institute"/>
            <person name="Ahrendt S."/>
            <person name="Looney B.P."/>
            <person name="Miyauchi S."/>
            <person name="Morin E."/>
            <person name="Drula E."/>
            <person name="Courty P.E."/>
            <person name="Chicoki N."/>
            <person name="Fauchery L."/>
            <person name="Kohler A."/>
            <person name="Kuo A."/>
            <person name="Labutti K."/>
            <person name="Pangilinan J."/>
            <person name="Lipzen A."/>
            <person name="Riley R."/>
            <person name="Andreopoulos W."/>
            <person name="He G."/>
            <person name="Johnson J."/>
            <person name="Barry K.W."/>
            <person name="Grigoriev I.V."/>
            <person name="Nagy L."/>
            <person name="Hibbett D."/>
            <person name="Henrissat B."/>
            <person name="Matheny P.B."/>
            <person name="Labbe J."/>
            <person name="Martin F."/>
        </authorList>
    </citation>
    <scope>NUCLEOTIDE SEQUENCE</scope>
    <source>
        <strain evidence="1">FP105234-sp</strain>
    </source>
</reference>
<accession>A0ACB8RC45</accession>
<comment type="caution">
    <text evidence="1">The sequence shown here is derived from an EMBL/GenBank/DDBJ whole genome shotgun (WGS) entry which is preliminary data.</text>
</comment>
<name>A0ACB8RC45_9AGAM</name>
<reference evidence="1" key="2">
    <citation type="journal article" date="2022" name="New Phytol.">
        <title>Evolutionary transition to the ectomycorrhizal habit in the genomes of a hyperdiverse lineage of mushroom-forming fungi.</title>
        <authorList>
            <person name="Looney B."/>
            <person name="Miyauchi S."/>
            <person name="Morin E."/>
            <person name="Drula E."/>
            <person name="Courty P.E."/>
            <person name="Kohler A."/>
            <person name="Kuo A."/>
            <person name="LaButti K."/>
            <person name="Pangilinan J."/>
            <person name="Lipzen A."/>
            <person name="Riley R."/>
            <person name="Andreopoulos W."/>
            <person name="He G."/>
            <person name="Johnson J."/>
            <person name="Nolan M."/>
            <person name="Tritt A."/>
            <person name="Barry K.W."/>
            <person name="Grigoriev I.V."/>
            <person name="Nagy L.G."/>
            <person name="Hibbett D."/>
            <person name="Henrissat B."/>
            <person name="Matheny P.B."/>
            <person name="Labbe J."/>
            <person name="Martin F.M."/>
        </authorList>
    </citation>
    <scope>NUCLEOTIDE SEQUENCE</scope>
    <source>
        <strain evidence="1">FP105234-sp</strain>
    </source>
</reference>
<gene>
    <name evidence="1" type="ORF">FA95DRAFT_1565634</name>
</gene>
<sequence length="402" mass="44921">MIGLSVLAFPVEILEAIIDWMDDPDDLRLLACTSKAFYSLLVPRHTQARNLRLPLFARCAWSVLANDPRLARNIRSLDIVSLHPVDEKQTLFPDFDDDCLHCSVRLGPGYVEIINGDVLQQDSETLLMAAIKNMANLTSFRWKSDLILTYLKPSEDVWTQLASSCPNLTELSVHESTGGVSHLWDRDILSMSNLTVFEFETTSAACYPWDFTRMGPMLRERCPGLQQLHLILACDYPLGVLPADISDAILAGRWPHLSSLKLSKVSSTPEAFVKFLRAHPGIVNLAFDHNVACYPMPDLEEDETPRAQESPLAAPLACDPEILPNLKDLVCCPGPAIDILAATLQSTAGERRIAVKIWLRRTGVNPRLQAFISFAKENSSLKVSSLELLEKVVDDRRDRMFV</sequence>
<organism evidence="1 2">
    <name type="scientific">Auriscalpium vulgare</name>
    <dbReference type="NCBI Taxonomy" id="40419"/>
    <lineage>
        <taxon>Eukaryota</taxon>
        <taxon>Fungi</taxon>
        <taxon>Dikarya</taxon>
        <taxon>Basidiomycota</taxon>
        <taxon>Agaricomycotina</taxon>
        <taxon>Agaricomycetes</taxon>
        <taxon>Russulales</taxon>
        <taxon>Auriscalpiaceae</taxon>
        <taxon>Auriscalpium</taxon>
    </lineage>
</organism>